<evidence type="ECO:0000259" key="1">
    <source>
        <dbReference type="PROSITE" id="PS50888"/>
    </source>
</evidence>
<reference evidence="3" key="1">
    <citation type="submission" date="2016-11" db="UniProtKB">
        <authorList>
            <consortium name="WormBaseParasite"/>
        </authorList>
    </citation>
    <scope>IDENTIFICATION</scope>
</reference>
<keyword evidence="2" id="KW-1185">Reference proteome</keyword>
<dbReference type="GO" id="GO:0046983">
    <property type="term" value="F:protein dimerization activity"/>
    <property type="evidence" value="ECO:0007669"/>
    <property type="project" value="InterPro"/>
</dbReference>
<dbReference type="GO" id="GO:0000981">
    <property type="term" value="F:DNA-binding transcription factor activity, RNA polymerase II-specific"/>
    <property type="evidence" value="ECO:0007669"/>
    <property type="project" value="TreeGrafter"/>
</dbReference>
<dbReference type="PROSITE" id="PS50888">
    <property type="entry name" value="BHLH"/>
    <property type="match status" value="1"/>
</dbReference>
<evidence type="ECO:0000313" key="2">
    <source>
        <dbReference type="Proteomes" id="UP000095282"/>
    </source>
</evidence>
<dbReference type="PANTHER" id="PTHR23349">
    <property type="entry name" value="BASIC HELIX-LOOP-HELIX TRANSCRIPTION FACTOR, TWIST"/>
    <property type="match status" value="1"/>
</dbReference>
<dbReference type="Pfam" id="PF00010">
    <property type="entry name" value="HLH"/>
    <property type="match status" value="1"/>
</dbReference>
<dbReference type="WBParaSite" id="Csp11.Scaffold630.g20582.t1">
    <property type="protein sequence ID" value="Csp11.Scaffold630.g20582.t1"/>
    <property type="gene ID" value="Csp11.Scaffold630.g20582"/>
</dbReference>
<dbReference type="InterPro" id="IPR050283">
    <property type="entry name" value="E-box_TF_Regulators"/>
</dbReference>
<dbReference type="SMART" id="SM00353">
    <property type="entry name" value="HLH"/>
    <property type="match status" value="1"/>
</dbReference>
<dbReference type="SUPFAM" id="SSF47459">
    <property type="entry name" value="HLH, helix-loop-helix DNA-binding domain"/>
    <property type="match status" value="1"/>
</dbReference>
<dbReference type="AlphaFoldDB" id="A0A1I7UYE1"/>
<dbReference type="GO" id="GO:0000977">
    <property type="term" value="F:RNA polymerase II transcription regulatory region sequence-specific DNA binding"/>
    <property type="evidence" value="ECO:0007669"/>
    <property type="project" value="TreeGrafter"/>
</dbReference>
<organism evidence="2 3">
    <name type="scientific">Caenorhabditis tropicalis</name>
    <dbReference type="NCBI Taxonomy" id="1561998"/>
    <lineage>
        <taxon>Eukaryota</taxon>
        <taxon>Metazoa</taxon>
        <taxon>Ecdysozoa</taxon>
        <taxon>Nematoda</taxon>
        <taxon>Chromadorea</taxon>
        <taxon>Rhabditida</taxon>
        <taxon>Rhabditina</taxon>
        <taxon>Rhabditomorpha</taxon>
        <taxon>Rhabditoidea</taxon>
        <taxon>Rhabditidae</taxon>
        <taxon>Peloderinae</taxon>
        <taxon>Caenorhabditis</taxon>
    </lineage>
</organism>
<dbReference type="Proteomes" id="UP000095282">
    <property type="component" value="Unplaced"/>
</dbReference>
<evidence type="ECO:0000313" key="3">
    <source>
        <dbReference type="WBParaSite" id="Csp11.Scaffold630.g20582.t1"/>
    </source>
</evidence>
<proteinExistence type="predicted"/>
<protein>
    <submittedName>
        <fullName evidence="3">BHLH domain-containing protein</fullName>
    </submittedName>
</protein>
<dbReference type="eggNOG" id="KOG4029">
    <property type="taxonomic scope" value="Eukaryota"/>
</dbReference>
<sequence length="200" mass="22898">MESSTASTTHQDEPLDLSVVNHEIQEVPEDPQQMLQTFATNFAMMQSNLFTMLLQNMLALQEVQPFGISEEPPENDTKENLILPKKELMNDENDSIPSPTRRRTSTGKIDRRMIGKVCSRRVEANARERNRVQTLSKTFEQLKVCLPIEDDIKISKLATLKVACAYIGFLGAFLANNSEEEEEYWKKLQFEMESAKALRK</sequence>
<feature type="domain" description="BHLH" evidence="1">
    <location>
        <begin position="119"/>
        <end position="170"/>
    </location>
</feature>
<accession>A0A1I7UYE1</accession>
<dbReference type="PANTHER" id="PTHR23349:SF109">
    <property type="entry name" value="HELIX-LOOP-HELIX PROTEIN 10"/>
    <property type="match status" value="1"/>
</dbReference>
<dbReference type="Gene3D" id="4.10.280.10">
    <property type="entry name" value="Helix-loop-helix DNA-binding domain"/>
    <property type="match status" value="1"/>
</dbReference>
<dbReference type="STRING" id="1561998.A0A1I7UYE1"/>
<dbReference type="InterPro" id="IPR011598">
    <property type="entry name" value="bHLH_dom"/>
</dbReference>
<dbReference type="GO" id="GO:0032502">
    <property type="term" value="P:developmental process"/>
    <property type="evidence" value="ECO:0007669"/>
    <property type="project" value="TreeGrafter"/>
</dbReference>
<name>A0A1I7UYE1_9PELO</name>
<dbReference type="InterPro" id="IPR036638">
    <property type="entry name" value="HLH_DNA-bd_sf"/>
</dbReference>